<evidence type="ECO:0000256" key="1">
    <source>
        <dbReference type="SAM" id="Phobius"/>
    </source>
</evidence>
<dbReference type="Proteomes" id="UP000824890">
    <property type="component" value="Unassembled WGS sequence"/>
</dbReference>
<feature type="transmembrane region" description="Helical" evidence="1">
    <location>
        <begin position="85"/>
        <end position="106"/>
    </location>
</feature>
<name>A0ABQ7ZRR0_BRANA</name>
<keyword evidence="1" id="KW-1133">Transmembrane helix</keyword>
<keyword evidence="1" id="KW-0812">Transmembrane</keyword>
<comment type="caution">
    <text evidence="2">The sequence shown here is derived from an EMBL/GenBank/DDBJ whole genome shotgun (WGS) entry which is preliminary data.</text>
</comment>
<protein>
    <submittedName>
        <fullName evidence="2">Uncharacterized protein</fullName>
    </submittedName>
</protein>
<proteinExistence type="predicted"/>
<feature type="non-terminal residue" evidence="2">
    <location>
        <position position="114"/>
    </location>
</feature>
<accession>A0ABQ7ZRR0</accession>
<reference evidence="2 3" key="1">
    <citation type="submission" date="2021-05" db="EMBL/GenBank/DDBJ databases">
        <title>Genome Assembly of Synthetic Allotetraploid Brassica napus Reveals Homoeologous Exchanges between Subgenomes.</title>
        <authorList>
            <person name="Davis J.T."/>
        </authorList>
    </citation>
    <scope>NUCLEOTIDE SEQUENCE [LARGE SCALE GENOMIC DNA]</scope>
    <source>
        <strain evidence="3">cv. Da-Ae</strain>
        <tissue evidence="2">Seedling</tissue>
    </source>
</reference>
<dbReference type="EMBL" id="JAGKQM010000014">
    <property type="protein sequence ID" value="KAH0882930.1"/>
    <property type="molecule type" value="Genomic_DNA"/>
</dbReference>
<gene>
    <name evidence="2" type="ORF">HID58_059026</name>
</gene>
<evidence type="ECO:0000313" key="3">
    <source>
        <dbReference type="Proteomes" id="UP000824890"/>
    </source>
</evidence>
<organism evidence="2 3">
    <name type="scientific">Brassica napus</name>
    <name type="common">Rape</name>
    <dbReference type="NCBI Taxonomy" id="3708"/>
    <lineage>
        <taxon>Eukaryota</taxon>
        <taxon>Viridiplantae</taxon>
        <taxon>Streptophyta</taxon>
        <taxon>Embryophyta</taxon>
        <taxon>Tracheophyta</taxon>
        <taxon>Spermatophyta</taxon>
        <taxon>Magnoliopsida</taxon>
        <taxon>eudicotyledons</taxon>
        <taxon>Gunneridae</taxon>
        <taxon>Pentapetalae</taxon>
        <taxon>rosids</taxon>
        <taxon>malvids</taxon>
        <taxon>Brassicales</taxon>
        <taxon>Brassicaceae</taxon>
        <taxon>Brassiceae</taxon>
        <taxon>Brassica</taxon>
    </lineage>
</organism>
<sequence length="114" mass="12918">MGQAEDSAVNACVCGAHFLHEIKLARCHRQVCLASEQLRNLLNQLITSSSTATTQNESGTTYLLRDLSVSKRRPPLIRCWSHQRLGFVSLLWVSWLIFFLGFAGVFENRRLNPD</sequence>
<keyword evidence="1" id="KW-0472">Membrane</keyword>
<keyword evidence="3" id="KW-1185">Reference proteome</keyword>
<evidence type="ECO:0000313" key="2">
    <source>
        <dbReference type="EMBL" id="KAH0882930.1"/>
    </source>
</evidence>